<keyword evidence="4 6" id="KW-0804">Transcription</keyword>
<dbReference type="FunFam" id="3.90.1800.10:FF:000001">
    <property type="entry name" value="DNA-directed RNA polymerase subunit beta"/>
    <property type="match status" value="1"/>
</dbReference>
<dbReference type="Gene3D" id="3.90.1110.10">
    <property type="entry name" value="RNA polymerase Rpb2, domain 2"/>
    <property type="match status" value="2"/>
</dbReference>
<feature type="domain" description="DNA-directed RNA polymerase subunit 2 hybrid-binding" evidence="10">
    <location>
        <begin position="662"/>
        <end position="1175"/>
    </location>
</feature>
<evidence type="ECO:0000256" key="7">
    <source>
        <dbReference type="RuleBase" id="RU000434"/>
    </source>
</evidence>
<dbReference type="Gene3D" id="3.90.1100.10">
    <property type="match status" value="2"/>
</dbReference>
<dbReference type="AlphaFoldDB" id="A0A523XQJ4"/>
<dbReference type="Pfam" id="PF04560">
    <property type="entry name" value="RNA_pol_Rpb2_7"/>
    <property type="match status" value="1"/>
</dbReference>
<evidence type="ECO:0000313" key="17">
    <source>
        <dbReference type="Proteomes" id="UP000315534"/>
    </source>
</evidence>
<dbReference type="InterPro" id="IPR007644">
    <property type="entry name" value="RNA_pol_bsu_protrusion"/>
</dbReference>
<feature type="domain" description="DNA-directed RNA polymerase beta subunit external 1" evidence="15">
    <location>
        <begin position="536"/>
        <end position="601"/>
    </location>
</feature>
<dbReference type="GO" id="GO:0006351">
    <property type="term" value="P:DNA-templated transcription"/>
    <property type="evidence" value="ECO:0007669"/>
    <property type="project" value="UniProtKB-UniRule"/>
</dbReference>
<evidence type="ECO:0000259" key="14">
    <source>
        <dbReference type="Pfam" id="PF04565"/>
    </source>
</evidence>
<feature type="domain" description="RNA polymerase Rpb2" evidence="12">
    <location>
        <begin position="292"/>
        <end position="399"/>
    </location>
</feature>
<keyword evidence="3 6" id="KW-0548">Nucleotidyltransferase</keyword>
<sequence length="1254" mass="139998">MKDDLTVSFSKIGSALDLPDLLEVQLESFALFLQANVPPEKRKKEGLQAVLSEIFPIEDIHGRFTLEFMNYRLGRPKYSDEEAERKGVTYARPLVATFRLITKDKEDERARDIIEQEVFLGDLPLMTSRGTFIVNGVERVVVSQLHRSPGAYFTEALHPSGKMLYAAQLLPYRGSWMEFSTDANDILLVSLDKKRRFPATILLRAIGFSSTSSIVGLFCGKETLAVDSKKSPQKSKLVGRIISTDVVNTRTGEVICEALSEIKPELIEILQEKKVKKIDVITEEDETDISILRSTLAKDSTRSEKEALEKIHFLLRGSLPASYEAARAFFDRMFFTPRRYELKTVGRHKINSKLGLKVASNVTTLTREDIVGAIKYMLGLRKGEGSLDDIDHLGNRRVRRVGELLENQMNVAFSRMARAIRERMVLRDTSSLTPQELINARLIAGIVMSFFASSQLSQFMEQTNPMTELTHKRRLSALGPGGLTRETAGFEVRDVHHSHYGRICPIETPEGANIGLISSLCTYSRINELGFIETPYRRVEGGHVTRKIEYLSADDEEEYAVAQANTPLDKKGKMISNRILSRKRDSYPVLKPEEVDYMDVSPKQLVSAAAALIPFLEHDDANRALMGSNMQRQAVPLILSENPVVGTGLEKRIAIDSRAVVVAERSGIVERVASDEIVIRPKEKGAGILEEYSLDRYRLTKFKRTNQDTCVNQRPLVREGQQVKAGDIIADGPATKDGKLALGMNVLVAFMPWGGYNFEDAVVISERLLKDDKFTSIHIEEFECEVRETKLGPEEITREIPNVGEEALRNLDEDGIVRVGAEVGSEDILVGKVSPKGETELTPEEKLLRAIFGEKASDVRDTSLRVPPGVTGVVVDVRVFSRKGNTNIDKKKEQRKIEEVRKDADKQKRGIEKLKREQLCSLLLGKQCNESVRDRIGTLVIRKGTTFSEKNLYEVDICKLNIPYEVVKEKPTASKIDQVMSVAEEILHQIDEDKNNEIDKAKRGDELPQGVLKKVEVFVAQRRRLSVGDKMAGRHGNKGVIAKIVPDEDMPYMEDGTPVEIVLNPLGVPSRMNVGQILETHLGWAAKALGLTYVTPVFEGATVEEIKQELAKAKLPTNGKARLIDGRSGKPFAEDIVVGFIYMMKLSHMVDDKIHARSTGPYSLITQQPLGGKAQLGGQRFGEMEVWALEAYGAAHTLQEILTVKSDDVVGRSKLYESIVKGENPPEPGLPASFNVLIKELNGLCLDVLLERQE</sequence>
<dbReference type="InterPro" id="IPR010243">
    <property type="entry name" value="RNA_pol_bsu_bac"/>
</dbReference>
<feature type="domain" description="RNA polymerase Rpb2" evidence="14">
    <location>
        <begin position="458"/>
        <end position="526"/>
    </location>
</feature>
<evidence type="ECO:0000259" key="11">
    <source>
        <dbReference type="Pfam" id="PF04560"/>
    </source>
</evidence>
<dbReference type="PANTHER" id="PTHR20856">
    <property type="entry name" value="DNA-DIRECTED RNA POLYMERASE I SUBUNIT 2"/>
    <property type="match status" value="1"/>
</dbReference>
<dbReference type="InterPro" id="IPR007121">
    <property type="entry name" value="RNA_pol_bsu_CS"/>
</dbReference>
<organism evidence="16 17">
    <name type="scientific">candidate division TA06 bacterium</name>
    <dbReference type="NCBI Taxonomy" id="2250710"/>
    <lineage>
        <taxon>Bacteria</taxon>
        <taxon>Bacteria division TA06</taxon>
    </lineage>
</organism>
<dbReference type="NCBIfam" id="TIGR02013">
    <property type="entry name" value="rpoB"/>
    <property type="match status" value="1"/>
</dbReference>
<dbReference type="Pfam" id="PF00562">
    <property type="entry name" value="RNA_pol_Rpb2_6"/>
    <property type="match status" value="1"/>
</dbReference>
<evidence type="ECO:0000256" key="8">
    <source>
        <dbReference type="RuleBase" id="RU363031"/>
    </source>
</evidence>
<feature type="coiled-coil region" evidence="9">
    <location>
        <begin position="890"/>
        <end position="917"/>
    </location>
</feature>
<feature type="domain" description="RNA polymerase beta subunit protrusion" evidence="13">
    <location>
        <begin position="21"/>
        <end position="443"/>
    </location>
</feature>
<dbReference type="InterPro" id="IPR015712">
    <property type="entry name" value="DNA-dir_RNA_pol_su2"/>
</dbReference>
<dbReference type="GO" id="GO:0003899">
    <property type="term" value="F:DNA-directed RNA polymerase activity"/>
    <property type="evidence" value="ECO:0007669"/>
    <property type="project" value="UniProtKB-UniRule"/>
</dbReference>
<dbReference type="InterPro" id="IPR007645">
    <property type="entry name" value="RNA_pol_Rpb2_3"/>
</dbReference>
<comment type="function">
    <text evidence="6 8">DNA-dependent RNA polymerase catalyzes the transcription of DNA into RNA using the four ribonucleoside triphosphates as substrates.</text>
</comment>
<dbReference type="InterPro" id="IPR037033">
    <property type="entry name" value="DNA-dir_RNAP_su2_hyb_sf"/>
</dbReference>
<dbReference type="Gene3D" id="2.40.270.10">
    <property type="entry name" value="DNA-directed RNA polymerase, subunit 2, domain 6"/>
    <property type="match status" value="3"/>
</dbReference>
<dbReference type="PROSITE" id="PS01166">
    <property type="entry name" value="RNA_POL_BETA"/>
    <property type="match status" value="1"/>
</dbReference>
<dbReference type="InterPro" id="IPR014724">
    <property type="entry name" value="RNA_pol_RPB2_OB-fold"/>
</dbReference>
<keyword evidence="1 6" id="KW-0240">DNA-directed RNA polymerase</keyword>
<dbReference type="Gene3D" id="2.40.50.100">
    <property type="match status" value="1"/>
</dbReference>
<dbReference type="GO" id="GO:0000428">
    <property type="term" value="C:DNA-directed RNA polymerase complex"/>
    <property type="evidence" value="ECO:0007669"/>
    <property type="project" value="UniProtKB-KW"/>
</dbReference>
<dbReference type="NCBIfam" id="NF001616">
    <property type="entry name" value="PRK00405.1"/>
    <property type="match status" value="1"/>
</dbReference>
<dbReference type="EMBL" id="SOIP01000231">
    <property type="protein sequence ID" value="TET81522.1"/>
    <property type="molecule type" value="Genomic_DNA"/>
</dbReference>
<dbReference type="Pfam" id="PF04563">
    <property type="entry name" value="RNA_pol_Rpb2_1"/>
    <property type="match status" value="1"/>
</dbReference>
<dbReference type="SUPFAM" id="SSF64484">
    <property type="entry name" value="beta and beta-prime subunits of DNA dependent RNA-polymerase"/>
    <property type="match status" value="1"/>
</dbReference>
<evidence type="ECO:0000259" key="15">
    <source>
        <dbReference type="Pfam" id="PF10385"/>
    </source>
</evidence>
<accession>A0A523XQJ4</accession>
<dbReference type="CDD" id="cd00653">
    <property type="entry name" value="RNA_pol_B_RPB2"/>
    <property type="match status" value="1"/>
</dbReference>
<gene>
    <name evidence="6 16" type="primary">rpoB</name>
    <name evidence="16" type="ORF">E3J38_03755</name>
</gene>
<dbReference type="EC" id="2.7.7.6" evidence="6 8"/>
<dbReference type="GO" id="GO:0003677">
    <property type="term" value="F:DNA binding"/>
    <property type="evidence" value="ECO:0007669"/>
    <property type="project" value="UniProtKB-UniRule"/>
</dbReference>
<dbReference type="Pfam" id="PF04561">
    <property type="entry name" value="RNA_pol_Rpb2_2"/>
    <property type="match status" value="2"/>
</dbReference>
<dbReference type="Pfam" id="PF04565">
    <property type="entry name" value="RNA_pol_Rpb2_3"/>
    <property type="match status" value="1"/>
</dbReference>
<evidence type="ECO:0000256" key="9">
    <source>
        <dbReference type="SAM" id="Coils"/>
    </source>
</evidence>
<keyword evidence="2 6" id="KW-0808">Transferase</keyword>
<evidence type="ECO:0000256" key="5">
    <source>
        <dbReference type="ARBA" id="ARBA00048552"/>
    </source>
</evidence>
<evidence type="ECO:0000256" key="2">
    <source>
        <dbReference type="ARBA" id="ARBA00022679"/>
    </source>
</evidence>
<evidence type="ECO:0000256" key="4">
    <source>
        <dbReference type="ARBA" id="ARBA00023163"/>
    </source>
</evidence>
<keyword evidence="9" id="KW-0175">Coiled coil</keyword>
<dbReference type="InterPro" id="IPR007642">
    <property type="entry name" value="RNA_pol_Rpb2_2"/>
</dbReference>
<evidence type="ECO:0000259" key="12">
    <source>
        <dbReference type="Pfam" id="PF04561"/>
    </source>
</evidence>
<dbReference type="HAMAP" id="MF_01321">
    <property type="entry name" value="RNApol_bact_RpoB"/>
    <property type="match status" value="1"/>
</dbReference>
<dbReference type="Proteomes" id="UP000315534">
    <property type="component" value="Unassembled WGS sequence"/>
</dbReference>
<evidence type="ECO:0000313" key="16">
    <source>
        <dbReference type="EMBL" id="TET81522.1"/>
    </source>
</evidence>
<evidence type="ECO:0000256" key="6">
    <source>
        <dbReference type="HAMAP-Rule" id="MF_01321"/>
    </source>
</evidence>
<evidence type="ECO:0000256" key="3">
    <source>
        <dbReference type="ARBA" id="ARBA00022695"/>
    </source>
</evidence>
<dbReference type="Gene3D" id="2.30.150.10">
    <property type="entry name" value="DNA-directed RNA polymerase, beta subunit, external 1 domain"/>
    <property type="match status" value="1"/>
</dbReference>
<dbReference type="InterPro" id="IPR007641">
    <property type="entry name" value="RNA_pol_Rpb2_7"/>
</dbReference>
<feature type="domain" description="RNA polymerase Rpb2" evidence="12">
    <location>
        <begin position="147"/>
        <end position="238"/>
    </location>
</feature>
<dbReference type="InterPro" id="IPR042107">
    <property type="entry name" value="DNA-dir_RNA_pol_bsu_ext_1_sf"/>
</dbReference>
<feature type="domain" description="RNA polymerase Rpb2" evidence="11">
    <location>
        <begin position="1177"/>
        <end position="1250"/>
    </location>
</feature>
<dbReference type="Gene3D" id="2.40.50.150">
    <property type="match status" value="1"/>
</dbReference>
<comment type="catalytic activity">
    <reaction evidence="5 6 8">
        <text>RNA(n) + a ribonucleoside 5'-triphosphate = RNA(n+1) + diphosphate</text>
        <dbReference type="Rhea" id="RHEA:21248"/>
        <dbReference type="Rhea" id="RHEA-COMP:14527"/>
        <dbReference type="Rhea" id="RHEA-COMP:17342"/>
        <dbReference type="ChEBI" id="CHEBI:33019"/>
        <dbReference type="ChEBI" id="CHEBI:61557"/>
        <dbReference type="ChEBI" id="CHEBI:140395"/>
        <dbReference type="EC" id="2.7.7.6"/>
    </reaction>
</comment>
<evidence type="ECO:0000259" key="13">
    <source>
        <dbReference type="Pfam" id="PF04563"/>
    </source>
</evidence>
<comment type="caution">
    <text evidence="16">The sequence shown here is derived from an EMBL/GenBank/DDBJ whole genome shotgun (WGS) entry which is preliminary data.</text>
</comment>
<dbReference type="GO" id="GO:0032549">
    <property type="term" value="F:ribonucleoside binding"/>
    <property type="evidence" value="ECO:0007669"/>
    <property type="project" value="InterPro"/>
</dbReference>
<evidence type="ECO:0000256" key="1">
    <source>
        <dbReference type="ARBA" id="ARBA00022478"/>
    </source>
</evidence>
<dbReference type="Gene3D" id="3.90.1800.10">
    <property type="entry name" value="RNA polymerase alpha subunit dimerisation domain"/>
    <property type="match status" value="1"/>
</dbReference>
<dbReference type="InterPro" id="IPR037034">
    <property type="entry name" value="RNA_pol_Rpb2_2_sf"/>
</dbReference>
<comment type="similarity">
    <text evidence="6 7">Belongs to the RNA polymerase beta chain family.</text>
</comment>
<proteinExistence type="inferred from homology"/>
<dbReference type="Pfam" id="PF10385">
    <property type="entry name" value="RNA_pol_Rpb2_45"/>
    <property type="match status" value="1"/>
</dbReference>
<protein>
    <recommendedName>
        <fullName evidence="6 8">DNA-directed RNA polymerase subunit beta</fullName>
        <shortName evidence="6">RNAP subunit beta</shortName>
        <ecNumber evidence="6 8">2.7.7.6</ecNumber>
    </recommendedName>
    <alternativeName>
        <fullName evidence="6">RNA polymerase subunit beta</fullName>
    </alternativeName>
    <alternativeName>
        <fullName evidence="6">Transcriptase subunit beta</fullName>
    </alternativeName>
</protein>
<reference evidence="16 17" key="1">
    <citation type="submission" date="2019-03" db="EMBL/GenBank/DDBJ databases">
        <title>Metabolic potential of uncultured bacteria and archaea associated with petroleum seepage in deep-sea sediments.</title>
        <authorList>
            <person name="Dong X."/>
            <person name="Hubert C."/>
        </authorList>
    </citation>
    <scope>NUCLEOTIDE SEQUENCE [LARGE SCALE GENOMIC DNA]</scope>
    <source>
        <strain evidence="16">E29_bin36</strain>
    </source>
</reference>
<name>A0A523XQJ4_UNCT6</name>
<comment type="subunit">
    <text evidence="6 8">The RNAP catalytic core consists of 2 alpha, 1 beta, 1 beta' and 1 omega subunit. When a sigma factor is associated with the core the holoenzyme is formed, which can initiate transcription.</text>
</comment>
<evidence type="ECO:0000259" key="10">
    <source>
        <dbReference type="Pfam" id="PF00562"/>
    </source>
</evidence>
<dbReference type="InterPro" id="IPR019462">
    <property type="entry name" value="DNA-dir_RNA_pol_bsu_external_1"/>
</dbReference>
<dbReference type="InterPro" id="IPR007120">
    <property type="entry name" value="DNA-dir_RNAP_su2_dom"/>
</dbReference>